<evidence type="ECO:0000313" key="1">
    <source>
        <dbReference type="EMBL" id="CAL1276877.1"/>
    </source>
</evidence>
<dbReference type="Proteomes" id="UP001497382">
    <property type="component" value="Unassembled WGS sequence"/>
</dbReference>
<keyword evidence="2" id="KW-1185">Reference proteome</keyword>
<feature type="non-terminal residue" evidence="1">
    <location>
        <position position="1"/>
    </location>
</feature>
<evidence type="ECO:0000313" key="2">
    <source>
        <dbReference type="Proteomes" id="UP001497382"/>
    </source>
</evidence>
<reference evidence="1 2" key="1">
    <citation type="submission" date="2024-04" db="EMBL/GenBank/DDBJ databases">
        <authorList>
            <person name="Rising A."/>
            <person name="Reimegard J."/>
            <person name="Sonavane S."/>
            <person name="Akerstrom W."/>
            <person name="Nylinder S."/>
            <person name="Hedman E."/>
            <person name="Kallberg Y."/>
        </authorList>
    </citation>
    <scope>NUCLEOTIDE SEQUENCE [LARGE SCALE GENOMIC DNA]</scope>
</reference>
<protein>
    <submittedName>
        <fullName evidence="1">Uncharacterized protein</fullName>
    </submittedName>
</protein>
<gene>
    <name evidence="1" type="ORF">LARSCL_LOCUS8890</name>
</gene>
<dbReference type="AlphaFoldDB" id="A0AAV1ZYQ0"/>
<dbReference type="EMBL" id="CAXIEN010000097">
    <property type="protein sequence ID" value="CAL1276877.1"/>
    <property type="molecule type" value="Genomic_DNA"/>
</dbReference>
<proteinExistence type="predicted"/>
<sequence>DISLHYQGCSGKTRAVTCSANKEKKSPNIEQLCHLATSAETEPWENNFPSRWSPSTHYFTISAVATTVIHYRESHYLLLSDCMTTSMPCSYSMQLSCGIT</sequence>
<accession>A0AAV1ZYQ0</accession>
<comment type="caution">
    <text evidence="1">The sequence shown here is derived from an EMBL/GenBank/DDBJ whole genome shotgun (WGS) entry which is preliminary data.</text>
</comment>
<name>A0AAV1ZYQ0_9ARAC</name>
<organism evidence="1 2">
    <name type="scientific">Larinioides sclopetarius</name>
    <dbReference type="NCBI Taxonomy" id="280406"/>
    <lineage>
        <taxon>Eukaryota</taxon>
        <taxon>Metazoa</taxon>
        <taxon>Ecdysozoa</taxon>
        <taxon>Arthropoda</taxon>
        <taxon>Chelicerata</taxon>
        <taxon>Arachnida</taxon>
        <taxon>Araneae</taxon>
        <taxon>Araneomorphae</taxon>
        <taxon>Entelegynae</taxon>
        <taxon>Araneoidea</taxon>
        <taxon>Araneidae</taxon>
        <taxon>Larinioides</taxon>
    </lineage>
</organism>